<accession>A0A9W7BXV0</accession>
<feature type="compositionally biased region" description="Gly residues" evidence="1">
    <location>
        <begin position="2056"/>
        <end position="2072"/>
    </location>
</feature>
<sequence>MDSSYPDAAAATISKLEEYQNTIMSSASPQPTLSSSQDMSTTPTGTSNNPLKMTTATTSNNFEEGLSSHNIADVLYMSAVANASTDVSHIEHYNTVVGAQNLLDAIDNQISANTAPKRLPVSSSLKYSIGSSMNSGASPHLILSRHTVEDKKKRDDRIAISRELVNHRLEVEEQIGKVDERMLPRNPLHERMIKENEAKQAQEAEEKKEKEENPEAGDTDSVSSSSSNSETPKSPPLEETFWTSSAPTPSAQSAPTLPRPLKPMWAPSTYLDPSPVPFSPMRGKSAEIAINGDLVAASESLRSHLKKTYSPAFSPPFNPKVQKIIESRYGNYPLATRDRMDELRAEQARHAYALKRKYGDKWPLDPAHGSRPPLGQARVKKLWRRGFIYAKAIAAMKIKPPQQETRVQLDKLLQIALQATRKKIYYEWEMILRAFSIDTAKEKKRQRRLSMGIQNASLVAPTGKDIKMSALCYTLRSPGGPKCTKVEVLKLFAHQLGPMMPEVPNRPMDEDAAEKIVNYCEADEKVPLSGLDDPHVSYQTFYDAVYPGEEERAEWDDQLAEKLRLAREEQQKDERVRKLYEQKMEAARSKALADVSDAWDKTFHEIHMNLVPTIVAMREQDPAYAKATFKVGFGAKITEGHRKTLYHIVTAGMDDGEVQNSVRRRLNAEHIAKSGGVVPHVPLKPLRECMVNCIQYGRGLDGLRPKEACELILEYLATRTQASFRGLKKRRVIQRAMRMWKNKEAAFKSIFYSSWAKWALNRVAIRRYCWRPLREWNRIFKGMKRMQHTYTVCFWPFYVWRRWSNRKVIARKKAKLLKRVWPCYWKIRHFGAWRRWAVKEVHNRKVSTAMSMKLLRKLLIKICKSWHRYAQRRAGIRLSWDRRGHRMMMDKRLELCYRCLNVWRFYRFCSQQMAKRTPMYFRGFILDEEDRHKHATKKAEEAKVVASQPRSHVEHTSNSEFNDAVKPKEASAHKKKKGKKGGKKGKKSSSKNSKGGKEEEEGDVAAKPAPAMMARMGRMDSSPAFLSEGVANFKAEAENRKSLAGKVKPPTPGYVAPVGDPFHGTMYSTSPPSLAPRTPRFPNITDTPWANYLPPDMVNITRGCYERFVTKDRHAMKIAYVMYHRTVPRALQFLYNHVVLNKKDRWVIYQYKLKMKRHYLREWQRLVKEKVERRKNGDEGAFYGGPSLTSSFDIAPSLAGDRSRFEDSLSGSAITRDQLEYDRDVRNNQLDATYDQVAKLKEYVKEKQQGLVTWSESQVLKATLSERKDAHLKVLMNTVGKKTLVADEASKAYVAEFQIHAARKLFEVAGRIREEVDAFHGINIKWRYLRRIRLIVMYKKVNSLYARQKLRNWLRLAVKWKKVELGMVVYKRIKDMWMIFNQWLKFMENCYTLRTPGISKEATVMKKRVGTYVEFLKGHKLLPRAIPYQILNKMYAQGVEAMFKRWFYFVQMRKGFWKVEQECVRRYELRFQRRVFGFWKTGVKISETFRKRWEDPPYLEGRCTEDLECLRSRFISTYRGNLDILILRENLKRAKAVAEEAINGPSFKKFIHGLRKTVHGRIQLEQRMLIEAFGNRGKLEYQDVVSDDVAGKGGQKPQSEHGSLREDSKSLVSKATTKQSATTEVTSVAPPLMEAGIKRFEDKPIPAGFGIGEIIVVMKQGGGIVGLMSTAKVEGKEREMGKWGVCSVGMQERFVLKPEEQLLSITVSYGGTILERIKFTTSSGRSSSWFGQKVSPTPHTKKLQAQDADVEDVLYPEDKYIVGFWGYSSRLRIVGLGIISRVIIKQYVFSYYWIKEETATKDFDEDRRKSLSMAATRSRREREHDEELRLKKLEEQRLKEKETEDMAALEFSYLVRMRRSNVNSALERSETFARQLWTSRAIQLNWKLNVFAKFRIISMLTYWFFEAVAFRLCQLPITDGLAEELIFAGEAIKQDGVRLVEQGIQLRSRVDQDAVRERKWKVTGIVSPKDKKLEKEYKIKLEEGWKKAEEMIREGEELQVKGEEKVGEGKGMMPAIENSPGVMKYYARMIEVARREIQLETDFGRDYFASVIRGTADGGGGGGGGGGEGGGGKKGKKGKGFPVDDSSFNSMVGSIKVAQERHAEQLRLYRQTMTGKEFGGGDSVDMMSTLELSASQYSTEGGFNQEGLRPGMGQRNKTNSVSLALSKLEASKKRALLDLPPSYVVEVAESLAEKSAIGLQQEVEARNVRVGTVTLPEISKRVKSKDDSKMTLIKTMSTIKRKEKARVKHMKRFGMKRPKTSPAGSNLTAIEDVEGVLPFKRLSTPPGVIRGGAGRGGGGLGAEDRGDERFDDPYFDNEDGFYDEGYEEFEFIKHYPTAQERDFIKERRFADPSITYEERSFLLNQRINNLPYKDWTGKTGQSSKDEFDIPILGREEDEKKGDKDFEDDFSFLAD</sequence>
<dbReference type="InterPro" id="IPR001229">
    <property type="entry name" value="Jacalin-like_lectin_dom"/>
</dbReference>
<feature type="compositionally biased region" description="Basic and acidic residues" evidence="1">
    <location>
        <begin position="2383"/>
        <end position="2403"/>
    </location>
</feature>
<organism evidence="3 4">
    <name type="scientific">Triparma verrucosa</name>
    <dbReference type="NCBI Taxonomy" id="1606542"/>
    <lineage>
        <taxon>Eukaryota</taxon>
        <taxon>Sar</taxon>
        <taxon>Stramenopiles</taxon>
        <taxon>Ochrophyta</taxon>
        <taxon>Bolidophyceae</taxon>
        <taxon>Parmales</taxon>
        <taxon>Triparmaceae</taxon>
        <taxon>Triparma</taxon>
    </lineage>
</organism>
<feature type="compositionally biased region" description="Basic and acidic residues" evidence="1">
    <location>
        <begin position="951"/>
        <end position="972"/>
    </location>
</feature>
<feature type="region of interest" description="Disordered" evidence="1">
    <location>
        <begin position="2373"/>
        <end position="2414"/>
    </location>
</feature>
<feature type="compositionally biased region" description="Polar residues" evidence="1">
    <location>
        <begin position="38"/>
        <end position="53"/>
    </location>
</feature>
<evidence type="ECO:0000313" key="3">
    <source>
        <dbReference type="EMBL" id="GMH95589.1"/>
    </source>
</evidence>
<dbReference type="PROSITE" id="PS50096">
    <property type="entry name" value="IQ"/>
    <property type="match status" value="1"/>
</dbReference>
<feature type="region of interest" description="Disordered" evidence="1">
    <location>
        <begin position="26"/>
        <end position="53"/>
    </location>
</feature>
<feature type="region of interest" description="Disordered" evidence="1">
    <location>
        <begin position="1588"/>
        <end position="1625"/>
    </location>
</feature>
<reference evidence="4" key="1">
    <citation type="journal article" date="2023" name="Commun. Biol.">
        <title>Genome analysis of Parmales, the sister group of diatoms, reveals the evolutionary specialization of diatoms from phago-mixotrophs to photoautotrophs.</title>
        <authorList>
            <person name="Ban H."/>
            <person name="Sato S."/>
            <person name="Yoshikawa S."/>
            <person name="Yamada K."/>
            <person name="Nakamura Y."/>
            <person name="Ichinomiya M."/>
            <person name="Sato N."/>
            <person name="Blanc-Mathieu R."/>
            <person name="Endo H."/>
            <person name="Kuwata A."/>
            <person name="Ogata H."/>
        </authorList>
    </citation>
    <scope>NUCLEOTIDE SEQUENCE [LARGE SCALE GENOMIC DNA]</scope>
    <source>
        <strain evidence="4">NIES 3699</strain>
    </source>
</reference>
<dbReference type="Gene3D" id="2.100.10.30">
    <property type="entry name" value="Jacalin-like lectin domain"/>
    <property type="match status" value="1"/>
</dbReference>
<dbReference type="Pfam" id="PF01419">
    <property type="entry name" value="Jacalin"/>
    <property type="match status" value="1"/>
</dbReference>
<feature type="region of interest" description="Disordered" evidence="1">
    <location>
        <begin position="2287"/>
        <end position="2309"/>
    </location>
</feature>
<feature type="compositionally biased region" description="Polar residues" evidence="1">
    <location>
        <begin position="1610"/>
        <end position="1625"/>
    </location>
</feature>
<comment type="caution">
    <text evidence="3">The sequence shown here is derived from an EMBL/GenBank/DDBJ whole genome shotgun (WGS) entry which is preliminary data.</text>
</comment>
<feature type="compositionally biased region" description="Low complexity" evidence="1">
    <location>
        <begin position="243"/>
        <end position="256"/>
    </location>
</feature>
<feature type="region of interest" description="Disordered" evidence="1">
    <location>
        <begin position="935"/>
        <end position="1006"/>
    </location>
</feature>
<evidence type="ECO:0000259" key="2">
    <source>
        <dbReference type="PROSITE" id="PS51752"/>
    </source>
</evidence>
<feature type="compositionally biased region" description="Low complexity" evidence="1">
    <location>
        <begin position="221"/>
        <end position="232"/>
    </location>
</feature>
<evidence type="ECO:0000313" key="4">
    <source>
        <dbReference type="Proteomes" id="UP001165160"/>
    </source>
</evidence>
<feature type="region of interest" description="Disordered" evidence="1">
    <location>
        <begin position="180"/>
        <end position="260"/>
    </location>
</feature>
<dbReference type="PROSITE" id="PS51752">
    <property type="entry name" value="JACALIN_LECTIN"/>
    <property type="match status" value="1"/>
</dbReference>
<dbReference type="SUPFAM" id="SSF51101">
    <property type="entry name" value="Mannose-binding lectins"/>
    <property type="match status" value="1"/>
</dbReference>
<keyword evidence="4" id="KW-1185">Reference proteome</keyword>
<name>A0A9W7BXV0_9STRA</name>
<feature type="domain" description="Jacalin-type lectin" evidence="2">
    <location>
        <begin position="1626"/>
        <end position="1782"/>
    </location>
</feature>
<dbReference type="Proteomes" id="UP001165160">
    <property type="component" value="Unassembled WGS sequence"/>
</dbReference>
<dbReference type="EMBL" id="BRXX01000171">
    <property type="protein sequence ID" value="GMH95589.1"/>
    <property type="molecule type" value="Genomic_DNA"/>
</dbReference>
<dbReference type="InterPro" id="IPR036404">
    <property type="entry name" value="Jacalin-like_lectin_dom_sf"/>
</dbReference>
<proteinExistence type="predicted"/>
<feature type="compositionally biased region" description="Acidic residues" evidence="1">
    <location>
        <begin position="2404"/>
        <end position="2414"/>
    </location>
</feature>
<feature type="compositionally biased region" description="Low complexity" evidence="1">
    <location>
        <begin position="26"/>
        <end position="37"/>
    </location>
</feature>
<protein>
    <recommendedName>
        <fullName evidence="2">Jacalin-type lectin domain-containing protein</fullName>
    </recommendedName>
</protein>
<feature type="compositionally biased region" description="Basic residues" evidence="1">
    <location>
        <begin position="973"/>
        <end position="989"/>
    </location>
</feature>
<evidence type="ECO:0000256" key="1">
    <source>
        <dbReference type="SAM" id="MobiDB-lite"/>
    </source>
</evidence>
<feature type="compositionally biased region" description="Basic and acidic residues" evidence="1">
    <location>
        <begin position="1598"/>
        <end position="1609"/>
    </location>
</feature>
<gene>
    <name evidence="3" type="ORF">TrVE_jg13855</name>
</gene>
<feature type="compositionally biased region" description="Basic and acidic residues" evidence="1">
    <location>
        <begin position="180"/>
        <end position="213"/>
    </location>
</feature>
<feature type="compositionally biased region" description="Gly residues" evidence="1">
    <location>
        <begin position="2289"/>
        <end position="2301"/>
    </location>
</feature>
<feature type="region of interest" description="Disordered" evidence="1">
    <location>
        <begin position="2056"/>
        <end position="2083"/>
    </location>
</feature>